<dbReference type="AlphaFoldDB" id="A0A7L7Z218"/>
<gene>
    <name evidence="3" type="ORF">H9X71_14235</name>
</gene>
<name>A0A7L7Z218_9MICO</name>
<dbReference type="KEGG" id="czh:H9X71_14235"/>
<protein>
    <submittedName>
        <fullName evidence="3">Tetratricopeptide repeat protein</fullName>
    </submittedName>
</protein>
<dbReference type="SUPFAM" id="SSF52540">
    <property type="entry name" value="P-loop containing nucleoside triphosphate hydrolases"/>
    <property type="match status" value="1"/>
</dbReference>
<dbReference type="SUPFAM" id="SSF48452">
    <property type="entry name" value="TPR-like"/>
    <property type="match status" value="3"/>
</dbReference>
<dbReference type="EMBL" id="CP061274">
    <property type="protein sequence ID" value="QOD43705.1"/>
    <property type="molecule type" value="Genomic_DNA"/>
</dbReference>
<organism evidence="3 4">
    <name type="scientific">Clavibacter zhangzhiyongii</name>
    <dbReference type="NCBI Taxonomy" id="2768071"/>
    <lineage>
        <taxon>Bacteria</taxon>
        <taxon>Bacillati</taxon>
        <taxon>Actinomycetota</taxon>
        <taxon>Actinomycetes</taxon>
        <taxon>Micrococcales</taxon>
        <taxon>Microbacteriaceae</taxon>
        <taxon>Clavibacter</taxon>
    </lineage>
</organism>
<dbReference type="InterPro" id="IPR027417">
    <property type="entry name" value="P-loop_NTPase"/>
</dbReference>
<dbReference type="PANTHER" id="PTHR45641">
    <property type="entry name" value="TETRATRICOPEPTIDE REPEAT PROTEIN (AFU_ORTHOLOGUE AFUA_6G03870)"/>
    <property type="match status" value="1"/>
</dbReference>
<sequence>MTPGSFSIPPFVGASRLAYVSDLLSSFNRLGSEGTGQWIHLDAPSGAGKTRIVQQFYKEIASKHQQTSAYWPPLITEDSTELTEDQHARARKATFPMFPHVPGSLPQFMWWGITATTLTASRGNSAHQAFHQWLAHAPYIAELVRQNTSRLDRLKTTISGSTDALVDEIGNLALSGATGAMGIDLGLGTGLAYAALKQIATSSERVEERKRLVRGSDDIREDMSVVHDRIYDVLMRSIGPKLPTVIFIEDAHWGDSNLLNLMTKLVESNPYVMVISTAWPEQASDSALESALREAKAINLFDQNQEVARVSANLALEEDARYAILRHYFPNVESSTAKAIVKLYSNPLELTLFGLWRRYHEQFPSGDLKLSSEAIEELPSTVAGLYRGLWQELDNGHKRMFSLLAHVTKGVDEGLIQGAKAWIANDISAAFGAVDFQIDFDESESGVEALLLQAPTWISSLGSGVYVFSSSAQAQVAEEDNQFFSKSQHAGFRDALLKLTIEAVHNGLYRNPAQASAASQFVIAMYEAGLVEDREAVLEAGAIWVDYLDRSPGNSARKINVASSLTSEIDSDSLAYWVLTFYRAQALQEKGSYAESASAFEAIMNTADIQEKLGEAFWYRLLSAYAQTLMKGRRLQEAKDIFAFLASTGDDNFVNWTNYAAVLQAEDKYQDAADVLEELLETALEEDVPNEYHIFALRANLGPVYAKLMRTDEAIASLQAAIAMDSEALDRRARQQLPVVRNSLAGAMQAHKLHAEALALFEQLANQFAEEWGPDHPNTLLAESNAATALFDLKRFAESMALLDSLLPRIRNILTEDSREFMVAYHYQARCLDELGDSEAAAVMHERNLAHRTDVLGQFHIETLISGHYAGVAYRNAGQPYKAIKQFAATLRDRAVSLGSCHFETENTRHELTTLYVSEGMPGPALKYAQQTLDCRVAKMEPEVRNLYTSRLEDLEDMRRSSRKSDALIATCELLLELGPK</sequence>
<reference evidence="3 4" key="1">
    <citation type="submission" date="2020-08" db="EMBL/GenBank/DDBJ databases">
        <title>Description of Clavibacter zhangzhiyonge sp. nov., a phytopathogenic actinobacterium isolated from barley seeds, causing leaf brown spot and decline.</title>
        <authorList>
            <person name="Tian Q."/>
            <person name="Chuan J."/>
            <person name="Zhao W."/>
            <person name="Li X."/>
        </authorList>
    </citation>
    <scope>NUCLEOTIDE SEQUENCE [LARGE SCALE GENOMIC DNA]</scope>
    <source>
        <strain evidence="3 4">DM1</strain>
    </source>
</reference>
<evidence type="ECO:0000256" key="2">
    <source>
        <dbReference type="ARBA" id="ARBA00022803"/>
    </source>
</evidence>
<dbReference type="Gene3D" id="1.25.40.10">
    <property type="entry name" value="Tetratricopeptide repeat domain"/>
    <property type="match status" value="2"/>
</dbReference>
<keyword evidence="4" id="KW-1185">Reference proteome</keyword>
<accession>A0A7L7Z218</accession>
<proteinExistence type="predicted"/>
<dbReference type="Proteomes" id="UP000516660">
    <property type="component" value="Chromosome"/>
</dbReference>
<dbReference type="RefSeq" id="WP_191147659.1">
    <property type="nucleotide sequence ID" value="NZ_CP061274.1"/>
</dbReference>
<evidence type="ECO:0000313" key="4">
    <source>
        <dbReference type="Proteomes" id="UP000516660"/>
    </source>
</evidence>
<keyword evidence="1" id="KW-0677">Repeat</keyword>
<dbReference type="InterPro" id="IPR011990">
    <property type="entry name" value="TPR-like_helical_dom_sf"/>
</dbReference>
<evidence type="ECO:0000256" key="1">
    <source>
        <dbReference type="ARBA" id="ARBA00022737"/>
    </source>
</evidence>
<evidence type="ECO:0000313" key="3">
    <source>
        <dbReference type="EMBL" id="QOD43705.1"/>
    </source>
</evidence>
<keyword evidence="2" id="KW-0802">TPR repeat</keyword>